<dbReference type="EMBL" id="SHOA02000001">
    <property type="protein sequence ID" value="TDH67398.1"/>
    <property type="molecule type" value="Genomic_DNA"/>
</dbReference>
<accession>A0A976FIH1</accession>
<protein>
    <submittedName>
        <fullName evidence="1">Uncharacterized protein</fullName>
    </submittedName>
</protein>
<name>A0A976FIH1_BRELC</name>
<sequence>MMSVESPKASWDHAATQVVCQVPFLLGRSSTKVWIRPARRPPAQLLTMVKQFSYPDATMLGAQTYSLNAAEGIP</sequence>
<gene>
    <name evidence="1" type="ORF">CCR75_008632</name>
</gene>
<reference evidence="1 2" key="1">
    <citation type="journal article" date="2021" name="Genome Biol.">
        <title>AFLAP: assembly-free linkage analysis pipeline using k-mers from genome sequencing data.</title>
        <authorList>
            <person name="Fletcher K."/>
            <person name="Zhang L."/>
            <person name="Gil J."/>
            <person name="Han R."/>
            <person name="Cavanaugh K."/>
            <person name="Michelmore R."/>
        </authorList>
    </citation>
    <scope>NUCLEOTIDE SEQUENCE [LARGE SCALE GENOMIC DNA]</scope>
    <source>
        <strain evidence="1 2">SF5</strain>
    </source>
</reference>
<dbReference type="KEGG" id="blac:94352353"/>
<organism evidence="1 2">
    <name type="scientific">Bremia lactucae</name>
    <name type="common">Lettuce downy mildew</name>
    <dbReference type="NCBI Taxonomy" id="4779"/>
    <lineage>
        <taxon>Eukaryota</taxon>
        <taxon>Sar</taxon>
        <taxon>Stramenopiles</taxon>
        <taxon>Oomycota</taxon>
        <taxon>Peronosporomycetes</taxon>
        <taxon>Peronosporales</taxon>
        <taxon>Peronosporaceae</taxon>
        <taxon>Bremia</taxon>
    </lineage>
</organism>
<dbReference type="Proteomes" id="UP000294530">
    <property type="component" value="Unassembled WGS sequence"/>
</dbReference>
<dbReference type="RefSeq" id="XP_067816897.1">
    <property type="nucleotide sequence ID" value="XM_067966682.1"/>
</dbReference>
<evidence type="ECO:0000313" key="2">
    <source>
        <dbReference type="Proteomes" id="UP000294530"/>
    </source>
</evidence>
<proteinExistence type="predicted"/>
<comment type="caution">
    <text evidence="1">The sequence shown here is derived from an EMBL/GenBank/DDBJ whole genome shotgun (WGS) entry which is preliminary data.</text>
</comment>
<evidence type="ECO:0000313" key="1">
    <source>
        <dbReference type="EMBL" id="TDH67398.1"/>
    </source>
</evidence>
<keyword evidence="2" id="KW-1185">Reference proteome</keyword>
<dbReference type="GeneID" id="94352353"/>
<dbReference type="AlphaFoldDB" id="A0A976FIH1"/>